<dbReference type="AlphaFoldDB" id="A0A4R3HQ67"/>
<feature type="chain" id="PRO_5020654772" description="DUF5329 domain-containing protein" evidence="1">
    <location>
        <begin position="18"/>
        <end position="120"/>
    </location>
</feature>
<evidence type="ECO:0008006" key="4">
    <source>
        <dbReference type="Google" id="ProtNLM"/>
    </source>
</evidence>
<dbReference type="InterPro" id="IPR035242">
    <property type="entry name" value="DUF5329"/>
</dbReference>
<keyword evidence="1" id="KW-0732">Signal</keyword>
<keyword evidence="3" id="KW-1185">Reference proteome</keyword>
<evidence type="ECO:0000313" key="2">
    <source>
        <dbReference type="EMBL" id="TCS33716.1"/>
    </source>
</evidence>
<name>A0A4R3HQ67_PAULE</name>
<dbReference type="OrthoDB" id="344871at2"/>
<accession>A0A4R3HQ67</accession>
<sequence>MKRLFPLLLLLPCLAHGGEPPAAARQEIAHLVAYLKESGCQFNRNGKWYSSAEAVDHINEKYQYLLKKDLVSSAEDFIDRAASQSSMSGKPYQVKCGGNVPAKSGPWLMQELGRYRAGKK</sequence>
<dbReference type="EMBL" id="SLZQ01000015">
    <property type="protein sequence ID" value="TCS33716.1"/>
    <property type="molecule type" value="Genomic_DNA"/>
</dbReference>
<dbReference type="Pfam" id="PF17263">
    <property type="entry name" value="DUF5329"/>
    <property type="match status" value="1"/>
</dbReference>
<gene>
    <name evidence="2" type="ORF">EDC30_1156</name>
</gene>
<feature type="signal peptide" evidence="1">
    <location>
        <begin position="1"/>
        <end position="17"/>
    </location>
</feature>
<dbReference type="Proteomes" id="UP000295382">
    <property type="component" value="Unassembled WGS sequence"/>
</dbReference>
<evidence type="ECO:0000313" key="3">
    <source>
        <dbReference type="Proteomes" id="UP000295382"/>
    </source>
</evidence>
<organism evidence="2 3">
    <name type="scientific">Paucimonas lemoignei</name>
    <name type="common">Pseudomonas lemoignei</name>
    <dbReference type="NCBI Taxonomy" id="29443"/>
    <lineage>
        <taxon>Bacteria</taxon>
        <taxon>Pseudomonadati</taxon>
        <taxon>Pseudomonadota</taxon>
        <taxon>Betaproteobacteria</taxon>
        <taxon>Burkholderiales</taxon>
        <taxon>Burkholderiaceae</taxon>
        <taxon>Paucimonas</taxon>
    </lineage>
</organism>
<protein>
    <recommendedName>
        <fullName evidence="4">DUF5329 domain-containing protein</fullName>
    </recommendedName>
</protein>
<reference evidence="2 3" key="1">
    <citation type="submission" date="2019-03" db="EMBL/GenBank/DDBJ databases">
        <title>Genomic Encyclopedia of Type Strains, Phase IV (KMG-IV): sequencing the most valuable type-strain genomes for metagenomic binning, comparative biology and taxonomic classification.</title>
        <authorList>
            <person name="Goeker M."/>
        </authorList>
    </citation>
    <scope>NUCLEOTIDE SEQUENCE [LARGE SCALE GENOMIC DNA]</scope>
    <source>
        <strain evidence="2 3">DSM 7445</strain>
    </source>
</reference>
<evidence type="ECO:0000256" key="1">
    <source>
        <dbReference type="SAM" id="SignalP"/>
    </source>
</evidence>
<comment type="caution">
    <text evidence="2">The sequence shown here is derived from an EMBL/GenBank/DDBJ whole genome shotgun (WGS) entry which is preliminary data.</text>
</comment>
<dbReference type="RefSeq" id="WP_132260054.1">
    <property type="nucleotide sequence ID" value="NZ_SLZQ01000015.1"/>
</dbReference>
<proteinExistence type="predicted"/>